<keyword evidence="8" id="KW-0496">Mitochondrion</keyword>
<name>A0A132A8A4_SARSC</name>
<comment type="subcellular location">
    <subcellularLocation>
        <location evidence="2">Mitochondrion</location>
    </subcellularLocation>
    <subcellularLocation>
        <location evidence="1">Nucleus</location>
    </subcellularLocation>
</comment>
<evidence type="ECO:0000256" key="13">
    <source>
        <dbReference type="ARBA" id="ARBA00093543"/>
    </source>
</evidence>
<dbReference type="GO" id="GO:0005634">
    <property type="term" value="C:nucleus"/>
    <property type="evidence" value="ECO:0007669"/>
    <property type="project" value="UniProtKB-SubCell"/>
</dbReference>
<evidence type="ECO:0000256" key="9">
    <source>
        <dbReference type="ARBA" id="ARBA00023242"/>
    </source>
</evidence>
<feature type="region of interest" description="Disordered" evidence="14">
    <location>
        <begin position="1"/>
        <end position="23"/>
    </location>
</feature>
<feature type="domain" description="KANL2-like probable zinc-finger" evidence="15">
    <location>
        <begin position="76"/>
        <end position="140"/>
    </location>
</feature>
<evidence type="ECO:0000256" key="10">
    <source>
        <dbReference type="ARBA" id="ARBA00032947"/>
    </source>
</evidence>
<evidence type="ECO:0000256" key="8">
    <source>
        <dbReference type="ARBA" id="ARBA00023128"/>
    </source>
</evidence>
<evidence type="ECO:0000256" key="2">
    <source>
        <dbReference type="ARBA" id="ARBA00004173"/>
    </source>
</evidence>
<evidence type="ECO:0000256" key="7">
    <source>
        <dbReference type="ARBA" id="ARBA00022853"/>
    </source>
</evidence>
<dbReference type="PANTHER" id="PTHR13453">
    <property type="entry name" value="KAT8 REGULATORY NSL COMPLEX SUBUNIT 2"/>
    <property type="match status" value="1"/>
</dbReference>
<dbReference type="Proteomes" id="UP000616769">
    <property type="component" value="Unassembled WGS sequence"/>
</dbReference>
<gene>
    <name evidence="16" type="ORF">QR98_0055930</name>
</gene>
<dbReference type="Pfam" id="PF13891">
    <property type="entry name" value="zf-C3HC3H_KANSL2"/>
    <property type="match status" value="2"/>
</dbReference>
<evidence type="ECO:0000256" key="4">
    <source>
        <dbReference type="ARBA" id="ARBA00022499"/>
    </source>
</evidence>
<comment type="function">
    <text evidence="12">Non-catalytic component of the NSL histone acetyltransferase complex, a multiprotein complex that mediates histone H4 acetylation at 'Lys-5'- and 'Lys-8' (H4K5ac and H4K8ac) at transcription start sites and promotes transcription initiation. Required for NSL complex stability and for transcription of intraciliary transport genes in both ciliated and non-ciliated cells by regulating histone H4 acetylation at 'Lys-5'- and 'Lys-12' (H4K5ac and H4K12ac). This is necessary for cilium assembly in ciliated cells and for organization of the microtubule cytoskeleton in non-ciliated cells. Required within the NSL complex to maintain nuclear architecture stability by promoting KAT8-mediated acetylation of lamin LMNA.</text>
</comment>
<dbReference type="EMBL" id="JXLN01011322">
    <property type="protein sequence ID" value="KPM07109.1"/>
    <property type="molecule type" value="Genomic_DNA"/>
</dbReference>
<evidence type="ECO:0000256" key="5">
    <source>
        <dbReference type="ARBA" id="ARBA00022553"/>
    </source>
</evidence>
<evidence type="ECO:0000256" key="11">
    <source>
        <dbReference type="ARBA" id="ARBA00033378"/>
    </source>
</evidence>
<evidence type="ECO:0000259" key="15">
    <source>
        <dbReference type="Pfam" id="PF13891"/>
    </source>
</evidence>
<dbReference type="AlphaFoldDB" id="A0A132A8A4"/>
<dbReference type="VEuPathDB" id="VectorBase:SSCA009599"/>
<comment type="caution">
    <text evidence="16">The sequence shown here is derived from an EMBL/GenBank/DDBJ whole genome shotgun (WGS) entry which is preliminary data.</text>
</comment>
<evidence type="ECO:0000313" key="17">
    <source>
        <dbReference type="Proteomes" id="UP000616769"/>
    </source>
</evidence>
<reference evidence="16 17" key="1">
    <citation type="journal article" date="2015" name="Parasit. Vectors">
        <title>Draft genome of the scabies mite.</title>
        <authorList>
            <person name="Rider S.D.Jr."/>
            <person name="Morgan M.S."/>
            <person name="Arlian L.G."/>
        </authorList>
    </citation>
    <scope>NUCLEOTIDE SEQUENCE [LARGE SCALE GENOMIC DNA]</scope>
    <source>
        <strain evidence="16">Arlian Lab</strain>
    </source>
</reference>
<evidence type="ECO:0000256" key="12">
    <source>
        <dbReference type="ARBA" id="ARBA00093359"/>
    </source>
</evidence>
<accession>A0A132A8A4</accession>
<feature type="domain" description="KANL2-like probable zinc-finger" evidence="15">
    <location>
        <begin position="405"/>
        <end position="446"/>
    </location>
</feature>
<dbReference type="GO" id="GO:0006325">
    <property type="term" value="P:chromatin organization"/>
    <property type="evidence" value="ECO:0007669"/>
    <property type="project" value="UniProtKB-KW"/>
</dbReference>
<sequence length="449" mass="52578">MSSENSNGVTNSQSTSATKPLMTSSPINRIGTISAQNNRSGQQLIYLKRQSLNKTLLNHIITNRHQQNNNKADNYCLYLHRFCLQPRLEGSNYCIRHILFDRNAPYKQCSFVHLQTNRRCWNAARRIDRREKDTSYCQWHIKKFNLLRHKALQLESLKSNSSSFQANLPSESEVNSETDRQCLLKRKLEKLEHYCDSDEHDHRRKNADWDLVDKCTTASKSLKSQIKNSIVSQNFLIEKEDVKSVTLADSLVLDFQDLDNECVETYMDDPLRHSGVFSAEEIAHILRDKMLRLQTLYINMLTYYRYMLKNKMREYMLEKIQNENRLLAETNPSSVATIAPTNITNIDSLQEEEDYLVRKAMFRYHNRSGPEKLIQQRANSIRQSLIEDRKIISTFPICVYRKENFKCGEKCLPLSNYCKNHILYDPNQVLYRPCAKDEPPCLEPVVINF</sequence>
<organism evidence="16 17">
    <name type="scientific">Sarcoptes scabiei</name>
    <name type="common">Itch mite</name>
    <name type="synonym">Acarus scabiei</name>
    <dbReference type="NCBI Taxonomy" id="52283"/>
    <lineage>
        <taxon>Eukaryota</taxon>
        <taxon>Metazoa</taxon>
        <taxon>Ecdysozoa</taxon>
        <taxon>Arthropoda</taxon>
        <taxon>Chelicerata</taxon>
        <taxon>Arachnida</taxon>
        <taxon>Acari</taxon>
        <taxon>Acariformes</taxon>
        <taxon>Sarcoptiformes</taxon>
        <taxon>Astigmata</taxon>
        <taxon>Psoroptidia</taxon>
        <taxon>Sarcoptoidea</taxon>
        <taxon>Sarcoptidae</taxon>
        <taxon>Sarcoptinae</taxon>
        <taxon>Sarcoptes</taxon>
    </lineage>
</organism>
<evidence type="ECO:0000256" key="3">
    <source>
        <dbReference type="ARBA" id="ARBA00015508"/>
    </source>
</evidence>
<evidence type="ECO:0000256" key="6">
    <source>
        <dbReference type="ARBA" id="ARBA00022843"/>
    </source>
</evidence>
<dbReference type="InterPro" id="IPR025927">
    <property type="entry name" value="Znf_KANL2-like"/>
</dbReference>
<keyword evidence="5" id="KW-0597">Phosphoprotein</keyword>
<keyword evidence="4" id="KW-1017">Isopeptide bond</keyword>
<proteinExistence type="predicted"/>
<evidence type="ECO:0000313" key="16">
    <source>
        <dbReference type="EMBL" id="KPM07109.1"/>
    </source>
</evidence>
<dbReference type="InterPro" id="IPR026316">
    <property type="entry name" value="NSL2"/>
</dbReference>
<dbReference type="PANTHER" id="PTHR13453:SF1">
    <property type="entry name" value="KAT8 REGULATORY NSL COMPLEX SUBUNIT 2"/>
    <property type="match status" value="1"/>
</dbReference>
<comment type="subunit">
    <text evidence="13">Component of the NSL complex at least composed of KAT8/MOF, KANSL1, KANSL2, KANSL3, MCRS1, PHF20, OGT1/OGT, WDR5 and HCFC1.</text>
</comment>
<protein>
    <recommendedName>
        <fullName evidence="3">KAT8 regulatory NSL complex subunit 2</fullName>
    </recommendedName>
    <alternativeName>
        <fullName evidence="11">NSL complex protein NSL2</fullName>
    </alternativeName>
    <alternativeName>
        <fullName evidence="10">Non-specific lethal 2 homolog</fullName>
    </alternativeName>
</protein>
<keyword evidence="9" id="KW-0539">Nucleus</keyword>
<keyword evidence="7" id="KW-0156">Chromatin regulator</keyword>
<dbReference type="OrthoDB" id="677315at2759"/>
<keyword evidence="6" id="KW-0832">Ubl conjugation</keyword>
<dbReference type="GO" id="GO:0044545">
    <property type="term" value="C:NSL complex"/>
    <property type="evidence" value="ECO:0007669"/>
    <property type="project" value="TreeGrafter"/>
</dbReference>
<evidence type="ECO:0000256" key="1">
    <source>
        <dbReference type="ARBA" id="ARBA00004123"/>
    </source>
</evidence>
<evidence type="ECO:0000256" key="14">
    <source>
        <dbReference type="SAM" id="MobiDB-lite"/>
    </source>
</evidence>
<dbReference type="GO" id="GO:0005739">
    <property type="term" value="C:mitochondrion"/>
    <property type="evidence" value="ECO:0007669"/>
    <property type="project" value="UniProtKB-SubCell"/>
</dbReference>